<evidence type="ECO:0000313" key="1">
    <source>
        <dbReference type="EMBL" id="TCO58419.1"/>
    </source>
</evidence>
<dbReference type="RefSeq" id="WP_132119155.1">
    <property type="nucleotide sequence ID" value="NZ_SLWS01000005.1"/>
</dbReference>
<organism evidence="1 2">
    <name type="scientific">Actinocrispum wychmicini</name>
    <dbReference type="NCBI Taxonomy" id="1213861"/>
    <lineage>
        <taxon>Bacteria</taxon>
        <taxon>Bacillati</taxon>
        <taxon>Actinomycetota</taxon>
        <taxon>Actinomycetes</taxon>
        <taxon>Pseudonocardiales</taxon>
        <taxon>Pseudonocardiaceae</taxon>
        <taxon>Actinocrispum</taxon>
    </lineage>
</organism>
<name>A0A4R2JNW9_9PSEU</name>
<reference evidence="1 2" key="1">
    <citation type="submission" date="2019-03" db="EMBL/GenBank/DDBJ databases">
        <title>Genomic Encyclopedia of Type Strains, Phase IV (KMG-IV): sequencing the most valuable type-strain genomes for metagenomic binning, comparative biology and taxonomic classification.</title>
        <authorList>
            <person name="Goeker M."/>
        </authorList>
    </citation>
    <scope>NUCLEOTIDE SEQUENCE [LARGE SCALE GENOMIC DNA]</scope>
    <source>
        <strain evidence="1 2">DSM 45934</strain>
    </source>
</reference>
<proteinExistence type="predicted"/>
<keyword evidence="2" id="KW-1185">Reference proteome</keyword>
<dbReference type="OrthoDB" id="9810827at2"/>
<dbReference type="Pfam" id="PF10604">
    <property type="entry name" value="Polyketide_cyc2"/>
    <property type="match status" value="1"/>
</dbReference>
<dbReference type="Gene3D" id="3.30.530.20">
    <property type="match status" value="1"/>
</dbReference>
<gene>
    <name evidence="1" type="ORF">EV192_105488</name>
</gene>
<protein>
    <submittedName>
        <fullName evidence="1">Polyketide cyclase/dehydrase/lipid transport protein</fullName>
    </submittedName>
</protein>
<dbReference type="InterPro" id="IPR019587">
    <property type="entry name" value="Polyketide_cyclase/dehydratase"/>
</dbReference>
<dbReference type="AlphaFoldDB" id="A0A4R2JNW9"/>
<sequence>MTNYEYEHTETTTAKTNAVWALWANVNRWTDWDTSVKSVTIDGPFEVGSTGTMIIDGQPPIPYRLVEVTAGRSFADVTEIPGATLRFVHTLDEVDGRTVVTHRVEIEGEQAAELGPMVTEDVPDAVRGLVKLAEA</sequence>
<dbReference type="Proteomes" id="UP000295680">
    <property type="component" value="Unassembled WGS sequence"/>
</dbReference>
<dbReference type="InterPro" id="IPR023393">
    <property type="entry name" value="START-like_dom_sf"/>
</dbReference>
<dbReference type="SUPFAM" id="SSF55961">
    <property type="entry name" value="Bet v1-like"/>
    <property type="match status" value="1"/>
</dbReference>
<dbReference type="EMBL" id="SLWS01000005">
    <property type="protein sequence ID" value="TCO58419.1"/>
    <property type="molecule type" value="Genomic_DNA"/>
</dbReference>
<accession>A0A4R2JNW9</accession>
<evidence type="ECO:0000313" key="2">
    <source>
        <dbReference type="Proteomes" id="UP000295680"/>
    </source>
</evidence>
<comment type="caution">
    <text evidence="1">The sequence shown here is derived from an EMBL/GenBank/DDBJ whole genome shotgun (WGS) entry which is preliminary data.</text>
</comment>